<dbReference type="Gene3D" id="3.40.50.12780">
    <property type="entry name" value="N-terminal domain of ligase-like"/>
    <property type="match status" value="1"/>
</dbReference>
<dbReference type="InterPro" id="IPR042099">
    <property type="entry name" value="ANL_N_sf"/>
</dbReference>
<dbReference type="InterPro" id="IPR000873">
    <property type="entry name" value="AMP-dep_synth/lig_dom"/>
</dbReference>
<dbReference type="EMBL" id="JZWV01000030">
    <property type="protein sequence ID" value="KJY39140.1"/>
    <property type="molecule type" value="Genomic_DNA"/>
</dbReference>
<keyword evidence="3" id="KW-1185">Reference proteome</keyword>
<accession>A0A0F4JYD5</accession>
<dbReference type="PROSITE" id="PS00455">
    <property type="entry name" value="AMP_BINDING"/>
    <property type="match status" value="1"/>
</dbReference>
<reference evidence="2 3" key="1">
    <citation type="submission" date="2015-02" db="EMBL/GenBank/DDBJ databases">
        <authorList>
            <person name="Ju K.-S."/>
            <person name="Doroghazi J.R."/>
            <person name="Metcalf W."/>
        </authorList>
    </citation>
    <scope>NUCLEOTIDE SEQUENCE [LARGE SCALE GENOMIC DNA]</scope>
    <source>
        <strain evidence="2 3">NRRL ISP-5550</strain>
    </source>
</reference>
<dbReference type="PANTHER" id="PTHR43767:SF12">
    <property type="entry name" value="AMP-DEPENDENT SYNTHETASE AND LIGASE"/>
    <property type="match status" value="1"/>
</dbReference>
<feature type="non-terminal residue" evidence="2">
    <location>
        <position position="400"/>
    </location>
</feature>
<dbReference type="InterPro" id="IPR050237">
    <property type="entry name" value="ATP-dep_AMP-bd_enzyme"/>
</dbReference>
<sequence>MSLASPPAASPAIASPSVASVLAESAARRPAHPALVFGDRSYSYAELWDGALRYAAALRARGLGAGDRVALLLPNTPAFPMAYYGILALGCTAVPVHEQSRAPEISHVLRDSGAAALVCAASLLPEAAAAARAAGVAVLGVSDGDATGDDGDADAAGPDLAEQLPRLDREARHAEPLPGLVPPAPGAIAVVLYTSGTTGAPKGVMLTHHNVLMNITTTARTPFAFDGHDVLLGALPLSHTFGQICGMGVCFHAGATLVLMSRFCGTRALELMNDHRCTVVMGVPTMYLALLDAAGSDPRRPPLERAYSGGSSLPPAVLRQVEEVLGAPVYEGYGLTETSPSVSYNQPGHRRRPGTVGLPIPGVEVGIADADEPRRIRLLPDGERGEIVVRGHGLMAGYLN</sequence>
<dbReference type="AlphaFoldDB" id="A0A0F4JYD5"/>
<dbReference type="PANTHER" id="PTHR43767">
    <property type="entry name" value="LONG-CHAIN-FATTY-ACID--COA LIGASE"/>
    <property type="match status" value="1"/>
</dbReference>
<gene>
    <name evidence="2" type="ORF">VR44_02175</name>
</gene>
<feature type="domain" description="AMP-dependent synthetase/ligase" evidence="1">
    <location>
        <begin position="23"/>
        <end position="399"/>
    </location>
</feature>
<evidence type="ECO:0000259" key="1">
    <source>
        <dbReference type="Pfam" id="PF00501"/>
    </source>
</evidence>
<dbReference type="InterPro" id="IPR020845">
    <property type="entry name" value="AMP-binding_CS"/>
</dbReference>
<name>A0A0F4JYD5_9ACTN</name>
<comment type="caution">
    <text evidence="2">The sequence shown here is derived from an EMBL/GenBank/DDBJ whole genome shotgun (WGS) entry which is preliminary data.</text>
</comment>
<proteinExistence type="predicted"/>
<dbReference type="Pfam" id="PF00501">
    <property type="entry name" value="AMP-binding"/>
    <property type="match status" value="1"/>
</dbReference>
<evidence type="ECO:0000313" key="3">
    <source>
        <dbReference type="Proteomes" id="UP000033551"/>
    </source>
</evidence>
<dbReference type="RefSeq" id="WP_045945615.1">
    <property type="nucleotide sequence ID" value="NZ_JZWV01000030.1"/>
</dbReference>
<protein>
    <submittedName>
        <fullName evidence="2">AMP-dependent synthetase</fullName>
    </submittedName>
</protein>
<dbReference type="OrthoDB" id="9803968at2"/>
<organism evidence="2 3">
    <name type="scientific">Streptomyces katrae</name>
    <dbReference type="NCBI Taxonomy" id="68223"/>
    <lineage>
        <taxon>Bacteria</taxon>
        <taxon>Bacillati</taxon>
        <taxon>Actinomycetota</taxon>
        <taxon>Actinomycetes</taxon>
        <taxon>Kitasatosporales</taxon>
        <taxon>Streptomycetaceae</taxon>
        <taxon>Streptomyces</taxon>
    </lineage>
</organism>
<evidence type="ECO:0000313" key="2">
    <source>
        <dbReference type="EMBL" id="KJY39140.1"/>
    </source>
</evidence>
<dbReference type="SUPFAM" id="SSF56801">
    <property type="entry name" value="Acetyl-CoA synthetase-like"/>
    <property type="match status" value="1"/>
</dbReference>
<dbReference type="Proteomes" id="UP000033551">
    <property type="component" value="Unassembled WGS sequence"/>
</dbReference>